<keyword evidence="6 7" id="KW-0012">Acyltransferase</keyword>
<gene>
    <name evidence="10" type="primary">metX</name>
    <name evidence="7" type="synonym">metXA</name>
    <name evidence="10" type="ORF">EX87_00460</name>
</gene>
<comment type="pathway">
    <text evidence="7">Amino-acid biosynthesis; L-methionine biosynthesis via de novo pathway; O-acetyl-L-homoserine from L-homoserine: step 1/1.</text>
</comment>
<dbReference type="FunFam" id="1.10.1740.110:FF:000001">
    <property type="entry name" value="Homoserine O-acetyltransferase"/>
    <property type="match status" value="1"/>
</dbReference>
<dbReference type="EC" id="2.3.1.31" evidence="7"/>
<dbReference type="EMBL" id="CP011074">
    <property type="protein sequence ID" value="AKF92313.1"/>
    <property type="molecule type" value="Genomic_DNA"/>
</dbReference>
<dbReference type="GO" id="GO:0004414">
    <property type="term" value="F:homoserine O-acetyltransferase activity"/>
    <property type="evidence" value="ECO:0007669"/>
    <property type="project" value="UniProtKB-UniRule"/>
</dbReference>
<evidence type="ECO:0000256" key="1">
    <source>
        <dbReference type="ARBA" id="ARBA00011738"/>
    </source>
</evidence>
<feature type="binding site" evidence="7">
    <location>
        <position position="214"/>
    </location>
    <ligand>
        <name>substrate</name>
    </ligand>
</feature>
<keyword evidence="5 7" id="KW-0486">Methionine biosynthesis</keyword>
<dbReference type="PANTHER" id="PTHR32268:SF11">
    <property type="entry name" value="HOMOSERINE O-ACETYLTRANSFERASE"/>
    <property type="match status" value="1"/>
</dbReference>
<feature type="active site" description="Nucleophile" evidence="7 8">
    <location>
        <position position="145"/>
    </location>
</feature>
<dbReference type="NCBIfam" id="NF001209">
    <property type="entry name" value="PRK00175.1"/>
    <property type="match status" value="1"/>
</dbReference>
<evidence type="ECO:0000259" key="9">
    <source>
        <dbReference type="Pfam" id="PF00561"/>
    </source>
</evidence>
<dbReference type="PIRSF" id="PIRSF000443">
    <property type="entry name" value="Homoser_Ac_trans"/>
    <property type="match status" value="1"/>
</dbReference>
<reference evidence="10" key="1">
    <citation type="submission" date="2015-03" db="EMBL/GenBank/DDBJ databases">
        <title>MIGS Cultured Bacterial/Archaeal sample from Brevibacillus laterosporus.</title>
        <authorList>
            <person name="Zeng D."/>
            <person name="Zhu L."/>
            <person name="Dong G."/>
            <person name="Ye W."/>
            <person name="Ren D."/>
            <person name="Wu L."/>
            <person name="Xu J."/>
            <person name="Li G."/>
            <person name="Guo L."/>
        </authorList>
    </citation>
    <scope>NUCLEOTIDE SEQUENCE</scope>
    <source>
        <strain evidence="10">B9</strain>
    </source>
</reference>
<dbReference type="GO" id="GO:0005737">
    <property type="term" value="C:cytoplasm"/>
    <property type="evidence" value="ECO:0007669"/>
    <property type="project" value="UniProtKB-SubCell"/>
</dbReference>
<evidence type="ECO:0000256" key="6">
    <source>
        <dbReference type="ARBA" id="ARBA00023315"/>
    </source>
</evidence>
<dbReference type="PANTHER" id="PTHR32268">
    <property type="entry name" value="HOMOSERINE O-ACETYLTRANSFERASE"/>
    <property type="match status" value="1"/>
</dbReference>
<comment type="subunit">
    <text evidence="1 7">Homodimer.</text>
</comment>
<dbReference type="HAMAP" id="MF_00296">
    <property type="entry name" value="MetX_acyltransf"/>
    <property type="match status" value="1"/>
</dbReference>
<dbReference type="SUPFAM" id="SSF53474">
    <property type="entry name" value="alpha/beta-Hydrolases"/>
    <property type="match status" value="1"/>
</dbReference>
<feature type="active site" evidence="7 8">
    <location>
        <position position="308"/>
    </location>
</feature>
<keyword evidence="4 7" id="KW-0808">Transferase</keyword>
<dbReference type="Gene3D" id="1.10.1740.110">
    <property type="match status" value="1"/>
</dbReference>
<dbReference type="UniPathway" id="UPA00051">
    <property type="reaction ID" value="UER00074"/>
</dbReference>
<evidence type="ECO:0000313" key="10">
    <source>
        <dbReference type="EMBL" id="AKF92313.1"/>
    </source>
</evidence>
<feature type="domain" description="AB hydrolase-1" evidence="9">
    <location>
        <begin position="43"/>
        <end position="323"/>
    </location>
</feature>
<comment type="similarity">
    <text evidence="7">Belongs to the AB hydrolase superfamily. MetX family.</text>
</comment>
<comment type="subcellular location">
    <subcellularLocation>
        <location evidence="7">Cytoplasm</location>
    </subcellularLocation>
</comment>
<feature type="binding site" evidence="7">
    <location>
        <position position="342"/>
    </location>
    <ligand>
        <name>substrate</name>
    </ligand>
</feature>
<protein>
    <recommendedName>
        <fullName evidence="7">Homoserine O-acetyltransferase</fullName>
        <shortName evidence="7">HAT</shortName>
        <ecNumber evidence="7">2.3.1.31</ecNumber>
    </recommendedName>
    <alternativeName>
        <fullName evidence="7">Homoserine transacetylase</fullName>
        <shortName evidence="7">HTA</shortName>
    </alternativeName>
</protein>
<dbReference type="Gene3D" id="3.40.50.1820">
    <property type="entry name" value="alpha/beta hydrolase"/>
    <property type="match status" value="1"/>
</dbReference>
<evidence type="ECO:0000256" key="3">
    <source>
        <dbReference type="ARBA" id="ARBA00022605"/>
    </source>
</evidence>
<accession>A0A0F7BYK7</accession>
<comment type="catalytic activity">
    <reaction evidence="7">
        <text>L-homoserine + acetyl-CoA = O-acetyl-L-homoserine + CoA</text>
        <dbReference type="Rhea" id="RHEA:13701"/>
        <dbReference type="ChEBI" id="CHEBI:57287"/>
        <dbReference type="ChEBI" id="CHEBI:57288"/>
        <dbReference type="ChEBI" id="CHEBI:57476"/>
        <dbReference type="ChEBI" id="CHEBI:57716"/>
        <dbReference type="EC" id="2.3.1.31"/>
    </reaction>
</comment>
<evidence type="ECO:0000256" key="2">
    <source>
        <dbReference type="ARBA" id="ARBA00022490"/>
    </source>
</evidence>
<organism evidence="10">
    <name type="scientific">Brevibacillus laterosporus</name>
    <name type="common">Bacillus laterosporus</name>
    <dbReference type="NCBI Taxonomy" id="1465"/>
    <lineage>
        <taxon>Bacteria</taxon>
        <taxon>Bacillati</taxon>
        <taxon>Bacillota</taxon>
        <taxon>Bacilli</taxon>
        <taxon>Bacillales</taxon>
        <taxon>Paenibacillaceae</taxon>
        <taxon>Brevibacillus</taxon>
    </lineage>
</organism>
<keyword evidence="3 7" id="KW-0028">Amino-acid biosynthesis</keyword>
<evidence type="ECO:0000256" key="5">
    <source>
        <dbReference type="ARBA" id="ARBA00023167"/>
    </source>
</evidence>
<dbReference type="InterPro" id="IPR000073">
    <property type="entry name" value="AB_hydrolase_1"/>
</dbReference>
<dbReference type="NCBIfam" id="TIGR01392">
    <property type="entry name" value="homoserO_Ac_trn"/>
    <property type="match status" value="1"/>
</dbReference>
<keyword evidence="2 7" id="KW-0963">Cytoplasm</keyword>
<proteinExistence type="inferred from homology"/>
<dbReference type="AlphaFoldDB" id="A0A0F7BYK7"/>
<dbReference type="Pfam" id="PF00561">
    <property type="entry name" value="Abhydrolase_1"/>
    <property type="match status" value="1"/>
</dbReference>
<dbReference type="InterPro" id="IPR029058">
    <property type="entry name" value="AB_hydrolase_fold"/>
</dbReference>
<dbReference type="InterPro" id="IPR008220">
    <property type="entry name" value="HAT_MetX-like"/>
</dbReference>
<comment type="caution">
    <text evidence="7">Lacks conserved residue(s) required for the propagation of feature annotation.</text>
</comment>
<name>A0A0F7BYK7_BRELA</name>
<feature type="active site" evidence="7 8">
    <location>
        <position position="341"/>
    </location>
</feature>
<evidence type="ECO:0000256" key="8">
    <source>
        <dbReference type="PIRSR" id="PIRSR000443-1"/>
    </source>
</evidence>
<dbReference type="GO" id="GO:0009092">
    <property type="term" value="P:homoserine metabolic process"/>
    <property type="evidence" value="ECO:0007669"/>
    <property type="project" value="TreeGrafter"/>
</dbReference>
<evidence type="ECO:0000256" key="7">
    <source>
        <dbReference type="HAMAP-Rule" id="MF_00296"/>
    </source>
</evidence>
<dbReference type="GO" id="GO:0009086">
    <property type="term" value="P:methionine biosynthetic process"/>
    <property type="evidence" value="ECO:0007669"/>
    <property type="project" value="UniProtKB-UniRule"/>
</dbReference>
<sequence length="373" mass="41308">MEIGGIALRKATIHNLELECGEVLRQVEIGYTTSGMYNSEQSNAILVCHALTGDSQVVGDGEKPGWWDGLIGPGKAIDTNYYYVICTNVLGGCYGTTGPASMNAETKEPYATHFPVVTIRDMVRAQYKLIEQLGISHLYAVIGGSMGGMQVYEWAVEYPQMMDVVIPVATCAQLSAMAIAYNDVARQAICNDPDWNNGHYYPQLGPIRGLATARMVGMITYRTAELFEERFGRAHQGTVHADLVDTTFEVESYLRYQGDKLVQRFDANSYLYLLKAMDTHDIGRGRDGIENALSRIKAKVVCIAISNDLLYPIPHQLWLSSTLKQQGKDVDFFAIDSVFGHDGFLVEMDKMAQLVGPYFPVTVKEQQTSQLIG</sequence>
<comment type="function">
    <text evidence="7">Transfers an acetyl group from acetyl-CoA to L-homoserine, forming acetyl-L-homoserine.</text>
</comment>
<evidence type="ECO:0000256" key="4">
    <source>
        <dbReference type="ARBA" id="ARBA00022679"/>
    </source>
</evidence>